<dbReference type="SMART" id="SM00257">
    <property type="entry name" value="LysM"/>
    <property type="match status" value="1"/>
</dbReference>
<dbReference type="InterPro" id="IPR036779">
    <property type="entry name" value="LysM_dom_sf"/>
</dbReference>
<evidence type="ECO:0000313" key="3">
    <source>
        <dbReference type="Proteomes" id="UP000023561"/>
    </source>
</evidence>
<dbReference type="CDD" id="cd00118">
    <property type="entry name" value="LysM"/>
    <property type="match status" value="1"/>
</dbReference>
<comment type="caution">
    <text evidence="2">The sequence shown here is derived from an EMBL/GenBank/DDBJ whole genome shotgun (WGS) entry which is preliminary data.</text>
</comment>
<dbReference type="RefSeq" id="WP_017435023.1">
    <property type="nucleotide sequence ID" value="NZ_BAWO01000052.1"/>
</dbReference>
<dbReference type="InterPro" id="IPR018392">
    <property type="entry name" value="LysM"/>
</dbReference>
<organism evidence="2 3">
    <name type="scientific">Parageobacillus caldoxylosilyticus NBRC 107762</name>
    <dbReference type="NCBI Taxonomy" id="1220594"/>
    <lineage>
        <taxon>Bacteria</taxon>
        <taxon>Bacillati</taxon>
        <taxon>Bacillota</taxon>
        <taxon>Bacilli</taxon>
        <taxon>Bacillales</taxon>
        <taxon>Anoxybacillaceae</taxon>
        <taxon>Saccharococcus</taxon>
    </lineage>
</organism>
<dbReference type="PROSITE" id="PS51782">
    <property type="entry name" value="LYSM"/>
    <property type="match status" value="1"/>
</dbReference>
<dbReference type="Gene3D" id="3.10.350.10">
    <property type="entry name" value="LysM domain"/>
    <property type="match status" value="1"/>
</dbReference>
<protein>
    <recommendedName>
        <fullName evidence="1">LysM domain-containing protein</fullName>
    </recommendedName>
</protein>
<evidence type="ECO:0000313" key="2">
    <source>
        <dbReference type="EMBL" id="GAJ40858.1"/>
    </source>
</evidence>
<name>A0A023DHY3_9BACL</name>
<dbReference type="EMBL" id="BAWO01000052">
    <property type="protein sequence ID" value="GAJ40858.1"/>
    <property type="molecule type" value="Genomic_DNA"/>
</dbReference>
<dbReference type="SUPFAM" id="SSF54106">
    <property type="entry name" value="LysM domain"/>
    <property type="match status" value="1"/>
</dbReference>
<dbReference type="Proteomes" id="UP000023561">
    <property type="component" value="Unassembled WGS sequence"/>
</dbReference>
<dbReference type="Pfam" id="PF01476">
    <property type="entry name" value="LysM"/>
    <property type="match status" value="1"/>
</dbReference>
<keyword evidence="3" id="KW-1185">Reference proteome</keyword>
<reference evidence="2 3" key="1">
    <citation type="submission" date="2014-04" db="EMBL/GenBank/DDBJ databases">
        <title>Whole genome shotgun sequence of Geobacillus caldoxylosilyticus NBRC 107762.</title>
        <authorList>
            <person name="Hosoyama A."/>
            <person name="Hosoyama Y."/>
            <person name="Katano-Makiyama Y."/>
            <person name="Tsuchikane K."/>
            <person name="Ohji S."/>
            <person name="Ichikawa N."/>
            <person name="Yamazoe A."/>
            <person name="Fujita N."/>
        </authorList>
    </citation>
    <scope>NUCLEOTIDE SEQUENCE [LARGE SCALE GENOMIC DNA]</scope>
    <source>
        <strain evidence="2 3">NBRC 107762</strain>
    </source>
</reference>
<evidence type="ECO:0000259" key="1">
    <source>
        <dbReference type="PROSITE" id="PS51782"/>
    </source>
</evidence>
<dbReference type="NCBIfam" id="NF010723">
    <property type="entry name" value="PRK14125.1"/>
    <property type="match status" value="1"/>
</dbReference>
<dbReference type="AlphaFoldDB" id="A0A023DHY3"/>
<gene>
    <name evidence="2" type="ORF">GCA01S_052_00340</name>
</gene>
<proteinExistence type="predicted"/>
<feature type="domain" description="LysM" evidence="1">
    <location>
        <begin position="35"/>
        <end position="86"/>
    </location>
</feature>
<dbReference type="OrthoDB" id="2679564at2"/>
<accession>A0A023DHY3</accession>
<sequence>MKRMMVHYLLFSSLLFMVIGALFYANKPVEKDQYMEITVASGDTLWKLAKEYEDQHRLSTEEFINWVVDVNHLSGQRIIAGEKIVIPVLKSEEDRQLAVNQ</sequence>
<dbReference type="GeneID" id="301191638"/>